<dbReference type="Gene3D" id="1.10.1740.10">
    <property type="match status" value="1"/>
</dbReference>
<feature type="compositionally biased region" description="Basic and acidic residues" evidence="5">
    <location>
        <begin position="229"/>
        <end position="250"/>
    </location>
</feature>
<evidence type="ECO:0000313" key="8">
    <source>
        <dbReference type="EMBL" id="ONG46204.1"/>
    </source>
</evidence>
<accession>A0A1V2GV44</accession>
<dbReference type="InterPro" id="IPR039425">
    <property type="entry name" value="RNA_pol_sigma-70-like"/>
</dbReference>
<dbReference type="EMBL" id="MLCO01000325">
    <property type="protein sequence ID" value="ONG46204.1"/>
    <property type="molecule type" value="Genomic_DNA"/>
</dbReference>
<evidence type="ECO:0000256" key="4">
    <source>
        <dbReference type="ARBA" id="ARBA00023163"/>
    </source>
</evidence>
<comment type="similarity">
    <text evidence="1">Belongs to the sigma-70 factor family. ECF subfamily.</text>
</comment>
<dbReference type="SUPFAM" id="SSF88659">
    <property type="entry name" value="Sigma3 and sigma4 domains of RNA polymerase sigma factors"/>
    <property type="match status" value="1"/>
</dbReference>
<dbReference type="Proteomes" id="UP000188879">
    <property type="component" value="Unassembled WGS sequence"/>
</dbReference>
<protein>
    <submittedName>
        <fullName evidence="8">RNA polymerase subunit sigma-70</fullName>
    </submittedName>
</protein>
<dbReference type="InterPro" id="IPR013325">
    <property type="entry name" value="RNA_pol_sigma_r2"/>
</dbReference>
<dbReference type="Pfam" id="PF04542">
    <property type="entry name" value="Sigma70_r2"/>
    <property type="match status" value="1"/>
</dbReference>
<reference evidence="8 9" key="1">
    <citation type="submission" date="2016-10" db="EMBL/GenBank/DDBJ databases">
        <title>Draft Genome sequence of Roseomonas sp. strain M3.</title>
        <authorList>
            <person name="Subhash Y."/>
            <person name="Lee S."/>
        </authorList>
    </citation>
    <scope>NUCLEOTIDE SEQUENCE [LARGE SCALE GENOMIC DNA]</scope>
    <source>
        <strain evidence="8 9">M3</strain>
    </source>
</reference>
<keyword evidence="3" id="KW-0731">Sigma factor</keyword>
<dbReference type="GO" id="GO:0003677">
    <property type="term" value="F:DNA binding"/>
    <property type="evidence" value="ECO:0007669"/>
    <property type="project" value="InterPro"/>
</dbReference>
<keyword evidence="4" id="KW-0804">Transcription</keyword>
<dbReference type="CDD" id="cd06171">
    <property type="entry name" value="Sigma70_r4"/>
    <property type="match status" value="1"/>
</dbReference>
<dbReference type="GO" id="GO:0006352">
    <property type="term" value="P:DNA-templated transcription initiation"/>
    <property type="evidence" value="ECO:0007669"/>
    <property type="project" value="InterPro"/>
</dbReference>
<evidence type="ECO:0000313" key="9">
    <source>
        <dbReference type="Proteomes" id="UP000188879"/>
    </source>
</evidence>
<gene>
    <name evidence="8" type="ORF">BKE38_25620</name>
</gene>
<feature type="domain" description="RNA polymerase sigma-70 region 2" evidence="6">
    <location>
        <begin position="52"/>
        <end position="114"/>
    </location>
</feature>
<keyword evidence="2" id="KW-0805">Transcription regulation</keyword>
<dbReference type="NCBIfam" id="TIGR02937">
    <property type="entry name" value="sigma70-ECF"/>
    <property type="match status" value="1"/>
</dbReference>
<organism evidence="8 9">
    <name type="scientific">Teichococcus deserti</name>
    <dbReference type="NCBI Taxonomy" id="1817963"/>
    <lineage>
        <taxon>Bacteria</taxon>
        <taxon>Pseudomonadati</taxon>
        <taxon>Pseudomonadota</taxon>
        <taxon>Alphaproteobacteria</taxon>
        <taxon>Acetobacterales</taxon>
        <taxon>Roseomonadaceae</taxon>
        <taxon>Roseomonas</taxon>
    </lineage>
</organism>
<dbReference type="OrthoDB" id="9803470at2"/>
<feature type="region of interest" description="Disordered" evidence="5">
    <location>
        <begin position="200"/>
        <end position="250"/>
    </location>
</feature>
<evidence type="ECO:0000259" key="7">
    <source>
        <dbReference type="Pfam" id="PF08281"/>
    </source>
</evidence>
<dbReference type="InterPro" id="IPR013324">
    <property type="entry name" value="RNA_pol_sigma_r3/r4-like"/>
</dbReference>
<feature type="domain" description="RNA polymerase sigma factor 70 region 4 type 2" evidence="7">
    <location>
        <begin position="140"/>
        <end position="192"/>
    </location>
</feature>
<dbReference type="PANTHER" id="PTHR43133">
    <property type="entry name" value="RNA POLYMERASE ECF-TYPE SIGMA FACTO"/>
    <property type="match status" value="1"/>
</dbReference>
<name>A0A1V2GV44_9PROT</name>
<evidence type="ECO:0000259" key="6">
    <source>
        <dbReference type="Pfam" id="PF04542"/>
    </source>
</evidence>
<dbReference type="InterPro" id="IPR013249">
    <property type="entry name" value="RNA_pol_sigma70_r4_t2"/>
</dbReference>
<dbReference type="AlphaFoldDB" id="A0A1V2GV44"/>
<dbReference type="Gene3D" id="1.10.10.10">
    <property type="entry name" value="Winged helix-like DNA-binding domain superfamily/Winged helix DNA-binding domain"/>
    <property type="match status" value="1"/>
</dbReference>
<comment type="caution">
    <text evidence="8">The sequence shown here is derived from an EMBL/GenBank/DDBJ whole genome shotgun (WGS) entry which is preliminary data.</text>
</comment>
<dbReference type="InterPro" id="IPR014284">
    <property type="entry name" value="RNA_pol_sigma-70_dom"/>
</dbReference>
<dbReference type="GO" id="GO:0016987">
    <property type="term" value="F:sigma factor activity"/>
    <property type="evidence" value="ECO:0007669"/>
    <property type="project" value="UniProtKB-KW"/>
</dbReference>
<dbReference type="Pfam" id="PF08281">
    <property type="entry name" value="Sigma70_r4_2"/>
    <property type="match status" value="1"/>
</dbReference>
<proteinExistence type="inferred from homology"/>
<dbReference type="SUPFAM" id="SSF88946">
    <property type="entry name" value="Sigma2 domain of RNA polymerase sigma factors"/>
    <property type="match status" value="1"/>
</dbReference>
<dbReference type="InterPro" id="IPR007627">
    <property type="entry name" value="RNA_pol_sigma70_r2"/>
</dbReference>
<evidence type="ECO:0000256" key="1">
    <source>
        <dbReference type="ARBA" id="ARBA00010641"/>
    </source>
</evidence>
<dbReference type="InterPro" id="IPR036388">
    <property type="entry name" value="WH-like_DNA-bd_sf"/>
</dbReference>
<feature type="compositionally biased region" description="Basic and acidic residues" evidence="5">
    <location>
        <begin position="201"/>
        <end position="215"/>
    </location>
</feature>
<keyword evidence="9" id="KW-1185">Reference proteome</keyword>
<evidence type="ECO:0000256" key="5">
    <source>
        <dbReference type="SAM" id="MobiDB-lite"/>
    </source>
</evidence>
<evidence type="ECO:0000256" key="2">
    <source>
        <dbReference type="ARBA" id="ARBA00023015"/>
    </source>
</evidence>
<sequence>MQLQRRLAHWLVMQGEQSTMTTVTPIQADAAPQMTAAAAHEGPSFHDQLVALLPRLRVQAVSMTRNRADADDLVQAAVSNALAAQHSFTPGTNFGAWMFRILRNRFLSDIRRKRDTCEMDSAPAEALARPAAQEDSLALRELRRRLADLPEDHRTALLLVTVQGMSYEEAAGVMKCAVGTAKCRVFRARRQLEAWLMGEKQAPRRAADKTAEKKTGSIKAQSVSGGTARRNDSLRGADRANEARALHPEM</sequence>
<dbReference type="PANTHER" id="PTHR43133:SF25">
    <property type="entry name" value="RNA POLYMERASE SIGMA FACTOR RFAY-RELATED"/>
    <property type="match status" value="1"/>
</dbReference>
<evidence type="ECO:0000256" key="3">
    <source>
        <dbReference type="ARBA" id="ARBA00023082"/>
    </source>
</evidence>